<keyword evidence="3" id="KW-1185">Reference proteome</keyword>
<proteinExistence type="predicted"/>
<accession>A0ABZ2Z732</accession>
<dbReference type="InterPro" id="IPR024311">
    <property type="entry name" value="Lipocalin-like"/>
</dbReference>
<dbReference type="RefSeq" id="WP_341842161.1">
    <property type="nucleotide sequence ID" value="NZ_CP149792.1"/>
</dbReference>
<dbReference type="Proteomes" id="UP001449657">
    <property type="component" value="Chromosome"/>
</dbReference>
<evidence type="ECO:0000313" key="3">
    <source>
        <dbReference type="Proteomes" id="UP001449657"/>
    </source>
</evidence>
<evidence type="ECO:0000259" key="1">
    <source>
        <dbReference type="Pfam" id="PF12702"/>
    </source>
</evidence>
<feature type="domain" description="Lipocalin-like" evidence="1">
    <location>
        <begin position="57"/>
        <end position="153"/>
    </location>
</feature>
<dbReference type="EMBL" id="CP150096">
    <property type="protein sequence ID" value="WZN47528.1"/>
    <property type="molecule type" value="Genomic_DNA"/>
</dbReference>
<dbReference type="Gene3D" id="2.40.128.280">
    <property type="match status" value="1"/>
</dbReference>
<dbReference type="PROSITE" id="PS51257">
    <property type="entry name" value="PROKAR_LIPOPROTEIN"/>
    <property type="match status" value="1"/>
</dbReference>
<protein>
    <submittedName>
        <fullName evidence="2">Lipocalin family protein</fullName>
    </submittedName>
</protein>
<reference evidence="2 3" key="1">
    <citation type="submission" date="2024-03" db="EMBL/GenBank/DDBJ databases">
        <title>Chitinophaga caseinilytica sp. nov., a casein hydrolysing bacterium isolated from forest soil.</title>
        <authorList>
            <person name="Lee D.S."/>
            <person name="Han D.M."/>
            <person name="Baek J.H."/>
            <person name="Choi D.G."/>
            <person name="Jeon J.H."/>
            <person name="Jeon C.O."/>
        </authorList>
    </citation>
    <scope>NUCLEOTIDE SEQUENCE [LARGE SCALE GENOMIC DNA]</scope>
    <source>
        <strain evidence="2 3">KACC 19118</strain>
    </source>
</reference>
<gene>
    <name evidence="2" type="ORF">WJU22_04985</name>
</gene>
<name>A0ABZ2Z732_9BACT</name>
<evidence type="ECO:0000313" key="2">
    <source>
        <dbReference type="EMBL" id="WZN47528.1"/>
    </source>
</evidence>
<organism evidence="2 3">
    <name type="scientific">Chitinophaga caseinilytica</name>
    <dbReference type="NCBI Taxonomy" id="2267521"/>
    <lineage>
        <taxon>Bacteria</taxon>
        <taxon>Pseudomonadati</taxon>
        <taxon>Bacteroidota</taxon>
        <taxon>Chitinophagia</taxon>
        <taxon>Chitinophagales</taxon>
        <taxon>Chitinophagaceae</taxon>
        <taxon>Chitinophaga</taxon>
    </lineage>
</organism>
<dbReference type="Pfam" id="PF12702">
    <property type="entry name" value="Lipocalin_3"/>
    <property type="match status" value="1"/>
</dbReference>
<sequence>MTRILLPAILLLAAACNNGEGEAHKDSVAVTGSDTIFIERPLEPAVALDSVHIDSSLVPGRWVQPAEGVDTLLLGFQLKKGGKASSIQLESLKYQSWSLHKDTLLLHGLAGYSKADTTFLQTDTLLIRELSDTALRVHPVNAAEGHIETFKRQTSTSTKKRR</sequence>